<comment type="caution">
    <text evidence="2">The sequence shown here is derived from an EMBL/GenBank/DDBJ whole genome shotgun (WGS) entry which is preliminary data.</text>
</comment>
<feature type="compositionally biased region" description="Polar residues" evidence="1">
    <location>
        <begin position="1"/>
        <end position="15"/>
    </location>
</feature>
<organism evidence="2 3">
    <name type="scientific">Nematocida displodere</name>
    <dbReference type="NCBI Taxonomy" id="1805483"/>
    <lineage>
        <taxon>Eukaryota</taxon>
        <taxon>Fungi</taxon>
        <taxon>Fungi incertae sedis</taxon>
        <taxon>Microsporidia</taxon>
        <taxon>Nematocida</taxon>
    </lineage>
</organism>
<evidence type="ECO:0000256" key="1">
    <source>
        <dbReference type="SAM" id="MobiDB-lite"/>
    </source>
</evidence>
<gene>
    <name evidence="2" type="ORF">NEDG_01457</name>
</gene>
<dbReference type="Proteomes" id="UP000185944">
    <property type="component" value="Unassembled WGS sequence"/>
</dbReference>
<reference evidence="2 3" key="1">
    <citation type="submission" date="2016-02" db="EMBL/GenBank/DDBJ databases">
        <title>Discovery of a natural microsporidian pathogen with a broad tissue tropism in Caenorhabditis elegans.</title>
        <authorList>
            <person name="Luallen R.J."/>
            <person name="Reinke A.W."/>
            <person name="Tong L."/>
            <person name="Botts M.R."/>
            <person name="Felix M.-A."/>
            <person name="Troemel E.R."/>
        </authorList>
    </citation>
    <scope>NUCLEOTIDE SEQUENCE [LARGE SCALE GENOMIC DNA]</scope>
    <source>
        <strain evidence="2 3">JUm2807</strain>
    </source>
</reference>
<dbReference type="GeneID" id="93647807"/>
<dbReference type="AlphaFoldDB" id="A0A177EES9"/>
<protein>
    <submittedName>
        <fullName evidence="2">Uncharacterized protein</fullName>
    </submittedName>
</protein>
<feature type="region of interest" description="Disordered" evidence="1">
    <location>
        <begin position="1"/>
        <end position="20"/>
    </location>
</feature>
<dbReference type="RefSeq" id="XP_067544462.1">
    <property type="nucleotide sequence ID" value="XM_067688875.1"/>
</dbReference>
<dbReference type="OrthoDB" id="2194349at2759"/>
<dbReference type="EMBL" id="LTDL01000038">
    <property type="protein sequence ID" value="OAG29910.1"/>
    <property type="molecule type" value="Genomic_DNA"/>
</dbReference>
<evidence type="ECO:0000313" key="3">
    <source>
        <dbReference type="Proteomes" id="UP000185944"/>
    </source>
</evidence>
<dbReference type="VEuPathDB" id="MicrosporidiaDB:NEDG_01457"/>
<accession>A0A177EES9</accession>
<evidence type="ECO:0000313" key="2">
    <source>
        <dbReference type="EMBL" id="OAG29910.1"/>
    </source>
</evidence>
<proteinExistence type="predicted"/>
<sequence>MNERNNIVDNKTPSPAQDEAKVVARRQEKEMEKRANDEYLQLLRDQIREDRQTLAAKQQSANEEVMKTVCLDKKNLIPLCARSDSPTSSIASTGNEIALKIVYEAQNVVVSLDPNTSIASLKNLISTTFKIKAFKIYSPSNGEITTQDASSTLASECIANMDIVRVVI</sequence>
<keyword evidence="3" id="KW-1185">Reference proteome</keyword>
<name>A0A177EES9_9MICR</name>